<dbReference type="Pfam" id="PF02518">
    <property type="entry name" value="HATPase_c"/>
    <property type="match status" value="1"/>
</dbReference>
<evidence type="ECO:0000256" key="8">
    <source>
        <dbReference type="ARBA" id="ARBA00022989"/>
    </source>
</evidence>
<gene>
    <name evidence="14" type="ORF">EDD35_4847</name>
</gene>
<evidence type="ECO:0000259" key="13">
    <source>
        <dbReference type="PROSITE" id="PS50885"/>
    </source>
</evidence>
<comment type="caution">
    <text evidence="14">The sequence shown here is derived from an EMBL/GenBank/DDBJ whole genome shotgun (WGS) entry which is preliminary data.</text>
</comment>
<dbReference type="InterPro" id="IPR004358">
    <property type="entry name" value="Sig_transdc_His_kin-like_C"/>
</dbReference>
<dbReference type="SUPFAM" id="SSF55874">
    <property type="entry name" value="ATPase domain of HSP90 chaperone/DNA topoisomerase II/histidine kinase"/>
    <property type="match status" value="1"/>
</dbReference>
<dbReference type="PRINTS" id="PR00344">
    <property type="entry name" value="BCTRLSENSOR"/>
</dbReference>
<dbReference type="SMART" id="SM00387">
    <property type="entry name" value="HATPase_c"/>
    <property type="match status" value="1"/>
</dbReference>
<dbReference type="Proteomes" id="UP000274843">
    <property type="component" value="Unassembled WGS sequence"/>
</dbReference>
<keyword evidence="9" id="KW-0902">Two-component regulatory system</keyword>
<evidence type="ECO:0000256" key="9">
    <source>
        <dbReference type="ARBA" id="ARBA00023012"/>
    </source>
</evidence>
<keyword evidence="10 11" id="KW-0472">Membrane</keyword>
<organism evidence="14 15">
    <name type="scientific">Amycolatopsis thermoflava</name>
    <dbReference type="NCBI Taxonomy" id="84480"/>
    <lineage>
        <taxon>Bacteria</taxon>
        <taxon>Bacillati</taxon>
        <taxon>Actinomycetota</taxon>
        <taxon>Actinomycetes</taxon>
        <taxon>Pseudonocardiales</taxon>
        <taxon>Pseudonocardiaceae</taxon>
        <taxon>Amycolatopsis</taxon>
        <taxon>Amycolatopsis methanolica group</taxon>
    </lineage>
</organism>
<dbReference type="Pfam" id="PF00512">
    <property type="entry name" value="HisKA"/>
    <property type="match status" value="1"/>
</dbReference>
<feature type="transmembrane region" description="Helical" evidence="11">
    <location>
        <begin position="12"/>
        <end position="32"/>
    </location>
</feature>
<dbReference type="InterPro" id="IPR003660">
    <property type="entry name" value="HAMP_dom"/>
</dbReference>
<dbReference type="Gene3D" id="6.10.340.10">
    <property type="match status" value="1"/>
</dbReference>
<dbReference type="PROSITE" id="PS50109">
    <property type="entry name" value="HIS_KIN"/>
    <property type="match status" value="1"/>
</dbReference>
<evidence type="ECO:0000313" key="15">
    <source>
        <dbReference type="Proteomes" id="UP000274843"/>
    </source>
</evidence>
<dbReference type="EMBL" id="RKHY01000001">
    <property type="protein sequence ID" value="ROS42457.1"/>
    <property type="molecule type" value="Genomic_DNA"/>
</dbReference>
<dbReference type="InterPro" id="IPR003594">
    <property type="entry name" value="HATPase_dom"/>
</dbReference>
<dbReference type="SMART" id="SM00388">
    <property type="entry name" value="HisKA"/>
    <property type="match status" value="1"/>
</dbReference>
<keyword evidence="4" id="KW-0597">Phosphoprotein</keyword>
<dbReference type="InterPro" id="IPR003661">
    <property type="entry name" value="HisK_dim/P_dom"/>
</dbReference>
<proteinExistence type="predicted"/>
<dbReference type="SMART" id="SM00304">
    <property type="entry name" value="HAMP"/>
    <property type="match status" value="1"/>
</dbReference>
<dbReference type="Pfam" id="PF00672">
    <property type="entry name" value="HAMP"/>
    <property type="match status" value="1"/>
</dbReference>
<sequence>MRDLALSEFLGQASIAPAVVVLPAAVLGWLVAGRVLRPIRAISATARRLSAENLAERVPVTAPPDELATLAATINDMLDRIQQGIAERDRVLRSQRMFTANAAHELRTPLTTVRAAIDVTLDGEPTRAELLAMTGDIATAIEHSRRTLDGLLALARSQTGALTRQRVDLADLVAAALDGLAQQVVARALVLRTGLRPAVTGGEPVLLERMAGNLVDNAVRYNRPGGLVDVATGSTDEQVFLRISNTGAAVPGDAQRLLEPFVRGAGARVRSESGAGLGLSIVHAVATAHHGRVSIAAPRAGGLDVTGWLPGSSVDGGS</sequence>
<evidence type="ECO:0000256" key="10">
    <source>
        <dbReference type="ARBA" id="ARBA00023136"/>
    </source>
</evidence>
<keyword evidence="8 11" id="KW-1133">Transmembrane helix</keyword>
<dbReference type="InterPro" id="IPR036097">
    <property type="entry name" value="HisK_dim/P_sf"/>
</dbReference>
<reference evidence="14 15" key="1">
    <citation type="submission" date="2018-11" db="EMBL/GenBank/DDBJ databases">
        <title>Sequencing the genomes of 1000 actinobacteria strains.</title>
        <authorList>
            <person name="Klenk H.-P."/>
        </authorList>
    </citation>
    <scope>NUCLEOTIDE SEQUENCE [LARGE SCALE GENOMIC DNA]</scope>
    <source>
        <strain evidence="14 15">DSM 44348</strain>
    </source>
</reference>
<feature type="domain" description="HAMP" evidence="13">
    <location>
        <begin position="33"/>
        <end position="86"/>
    </location>
</feature>
<dbReference type="EC" id="2.7.13.3" evidence="3"/>
<dbReference type="PANTHER" id="PTHR45436:SF5">
    <property type="entry name" value="SENSOR HISTIDINE KINASE TRCS"/>
    <property type="match status" value="1"/>
</dbReference>
<name>A0A3N2H0T7_9PSEU</name>
<dbReference type="CDD" id="cd00082">
    <property type="entry name" value="HisKA"/>
    <property type="match status" value="1"/>
</dbReference>
<dbReference type="InterPro" id="IPR005467">
    <property type="entry name" value="His_kinase_dom"/>
</dbReference>
<dbReference type="PANTHER" id="PTHR45436">
    <property type="entry name" value="SENSOR HISTIDINE KINASE YKOH"/>
    <property type="match status" value="1"/>
</dbReference>
<dbReference type="AlphaFoldDB" id="A0A3N2H0T7"/>
<evidence type="ECO:0000256" key="7">
    <source>
        <dbReference type="ARBA" id="ARBA00022777"/>
    </source>
</evidence>
<evidence type="ECO:0000256" key="1">
    <source>
        <dbReference type="ARBA" id="ARBA00000085"/>
    </source>
</evidence>
<dbReference type="PROSITE" id="PS50885">
    <property type="entry name" value="HAMP"/>
    <property type="match status" value="1"/>
</dbReference>
<evidence type="ECO:0000313" key="14">
    <source>
        <dbReference type="EMBL" id="ROS42457.1"/>
    </source>
</evidence>
<keyword evidence="5" id="KW-0808">Transferase</keyword>
<comment type="catalytic activity">
    <reaction evidence="1">
        <text>ATP + protein L-histidine = ADP + protein N-phospho-L-histidine.</text>
        <dbReference type="EC" id="2.7.13.3"/>
    </reaction>
</comment>
<evidence type="ECO:0000259" key="12">
    <source>
        <dbReference type="PROSITE" id="PS50109"/>
    </source>
</evidence>
<evidence type="ECO:0000256" key="3">
    <source>
        <dbReference type="ARBA" id="ARBA00012438"/>
    </source>
</evidence>
<dbReference type="GO" id="GO:0005886">
    <property type="term" value="C:plasma membrane"/>
    <property type="evidence" value="ECO:0007669"/>
    <property type="project" value="UniProtKB-SubCell"/>
</dbReference>
<feature type="domain" description="Histidine kinase" evidence="12">
    <location>
        <begin position="101"/>
        <end position="313"/>
    </location>
</feature>
<evidence type="ECO:0000256" key="2">
    <source>
        <dbReference type="ARBA" id="ARBA00004236"/>
    </source>
</evidence>
<evidence type="ECO:0000256" key="11">
    <source>
        <dbReference type="SAM" id="Phobius"/>
    </source>
</evidence>
<dbReference type="Gene3D" id="3.30.565.10">
    <property type="entry name" value="Histidine kinase-like ATPase, C-terminal domain"/>
    <property type="match status" value="1"/>
</dbReference>
<keyword evidence="6 11" id="KW-0812">Transmembrane</keyword>
<accession>A0A3N2H0T7</accession>
<keyword evidence="15" id="KW-1185">Reference proteome</keyword>
<dbReference type="GO" id="GO:0000155">
    <property type="term" value="F:phosphorelay sensor kinase activity"/>
    <property type="evidence" value="ECO:0007669"/>
    <property type="project" value="InterPro"/>
</dbReference>
<evidence type="ECO:0000256" key="5">
    <source>
        <dbReference type="ARBA" id="ARBA00022679"/>
    </source>
</evidence>
<evidence type="ECO:0000256" key="6">
    <source>
        <dbReference type="ARBA" id="ARBA00022692"/>
    </source>
</evidence>
<comment type="subcellular location">
    <subcellularLocation>
        <location evidence="2">Cell membrane</location>
    </subcellularLocation>
</comment>
<dbReference type="SUPFAM" id="SSF158472">
    <property type="entry name" value="HAMP domain-like"/>
    <property type="match status" value="1"/>
</dbReference>
<dbReference type="InterPro" id="IPR050428">
    <property type="entry name" value="TCS_sensor_his_kinase"/>
</dbReference>
<dbReference type="InterPro" id="IPR036890">
    <property type="entry name" value="HATPase_C_sf"/>
</dbReference>
<evidence type="ECO:0000256" key="4">
    <source>
        <dbReference type="ARBA" id="ARBA00022553"/>
    </source>
</evidence>
<dbReference type="SUPFAM" id="SSF47384">
    <property type="entry name" value="Homodimeric domain of signal transducing histidine kinase"/>
    <property type="match status" value="1"/>
</dbReference>
<dbReference type="Gene3D" id="1.10.287.130">
    <property type="match status" value="1"/>
</dbReference>
<keyword evidence="7 14" id="KW-0418">Kinase</keyword>
<dbReference type="CDD" id="cd06225">
    <property type="entry name" value="HAMP"/>
    <property type="match status" value="1"/>
</dbReference>
<protein>
    <recommendedName>
        <fullName evidence="3">histidine kinase</fullName>
        <ecNumber evidence="3">2.7.13.3</ecNumber>
    </recommendedName>
</protein>